<organism evidence="1 2">
    <name type="scientific">Hyunsoonleella jejuensis</name>
    <dbReference type="NCBI Taxonomy" id="419940"/>
    <lineage>
        <taxon>Bacteria</taxon>
        <taxon>Pseudomonadati</taxon>
        <taxon>Bacteroidota</taxon>
        <taxon>Flavobacteriia</taxon>
        <taxon>Flavobacteriales</taxon>
        <taxon>Flavobacteriaceae</taxon>
    </lineage>
</organism>
<evidence type="ECO:0000313" key="2">
    <source>
        <dbReference type="Proteomes" id="UP000198999"/>
    </source>
</evidence>
<protein>
    <submittedName>
        <fullName evidence="1">Uncharacterized protein</fullName>
    </submittedName>
</protein>
<sequence>MWLPLPTAQGYKGQALRVLNKTFFQYPFSFDLDIQLKKLLSKNLDSLTHATTTMAIFFLFKKNNGAKRSEAILNWIAMSTFELKTHQVGKTYSNPHFFILNKGLNSGKPLLKSCANCFVVTTTTEEVKHTLFHLSMMLQIGGFYAYYLKGSVIPFISIDACRNTLKNSYSSLFYDAIQLQKHINIVSAINKKEKELHKIISKMADLKVSYIQSLFSKMQKEAI</sequence>
<dbReference type="Proteomes" id="UP000198999">
    <property type="component" value="Unassembled WGS sequence"/>
</dbReference>
<reference evidence="1 2" key="1">
    <citation type="submission" date="2016-10" db="EMBL/GenBank/DDBJ databases">
        <authorList>
            <person name="de Groot N.N."/>
        </authorList>
    </citation>
    <scope>NUCLEOTIDE SEQUENCE [LARGE SCALE GENOMIC DNA]</scope>
    <source>
        <strain evidence="1 2">DSM 21035</strain>
    </source>
</reference>
<dbReference type="InterPro" id="IPR054223">
    <property type="entry name" value="DUF6943"/>
</dbReference>
<evidence type="ECO:0000313" key="1">
    <source>
        <dbReference type="EMBL" id="SEQ99443.1"/>
    </source>
</evidence>
<dbReference type="RefSeq" id="WP_245738297.1">
    <property type="nucleotide sequence ID" value="NZ_FOFN01000004.1"/>
</dbReference>
<name>A0A1H9KKP5_9FLAO</name>
<dbReference type="Pfam" id="PF22105">
    <property type="entry name" value="DUF6943"/>
    <property type="match status" value="1"/>
</dbReference>
<dbReference type="EMBL" id="FOFN01000004">
    <property type="protein sequence ID" value="SEQ99443.1"/>
    <property type="molecule type" value="Genomic_DNA"/>
</dbReference>
<accession>A0A1H9KKP5</accession>
<keyword evidence="2" id="KW-1185">Reference proteome</keyword>
<proteinExistence type="predicted"/>
<gene>
    <name evidence="1" type="ORF">SAMN05421824_2784</name>
</gene>
<dbReference type="AlphaFoldDB" id="A0A1H9KKP5"/>